<organism evidence="1">
    <name type="scientific">uncultured Caudovirales phage</name>
    <dbReference type="NCBI Taxonomy" id="2100421"/>
    <lineage>
        <taxon>Viruses</taxon>
        <taxon>Duplodnaviria</taxon>
        <taxon>Heunggongvirae</taxon>
        <taxon>Uroviricota</taxon>
        <taxon>Caudoviricetes</taxon>
        <taxon>Peduoviridae</taxon>
        <taxon>Maltschvirus</taxon>
        <taxon>Maltschvirus maltsch</taxon>
    </lineage>
</organism>
<evidence type="ECO:0000313" key="1">
    <source>
        <dbReference type="EMBL" id="CAB4188063.1"/>
    </source>
</evidence>
<protein>
    <submittedName>
        <fullName evidence="1">Uncharacterized protein</fullName>
    </submittedName>
</protein>
<accession>A0A6J5QU59</accession>
<dbReference type="EMBL" id="LR797114">
    <property type="protein sequence ID" value="CAB4188063.1"/>
    <property type="molecule type" value="Genomic_DNA"/>
</dbReference>
<gene>
    <name evidence="1" type="ORF">UFOVP1169_51</name>
</gene>
<proteinExistence type="predicted"/>
<reference evidence="1" key="1">
    <citation type="submission" date="2020-05" db="EMBL/GenBank/DDBJ databases">
        <authorList>
            <person name="Chiriac C."/>
            <person name="Salcher M."/>
            <person name="Ghai R."/>
            <person name="Kavagutti S V."/>
        </authorList>
    </citation>
    <scope>NUCLEOTIDE SEQUENCE</scope>
</reference>
<sequence>MKYLVLLVLMTSAASAAEFTTCKGEFAFCGASPATPTGQSITVRTATGTAQFREAVAVCPIMKGTALADLNGGNMKGSCRAEKGHVWSLLFPYKDAPQAPTWASTPTNPHTFVTTEAYQMTNMFSFACKKANVVNGVRLANCYGPINENLDGTPLALGALVFSGAPANVAFAVSAAVPK</sequence>
<name>A0A6J5QU59_9CAUD</name>